<dbReference type="VEuPathDB" id="VectorBase:GMOY003059"/>
<evidence type="ECO:0000313" key="6">
    <source>
        <dbReference type="EnsemblMetazoa" id="GMOY003059-PA"/>
    </source>
</evidence>
<feature type="compositionally biased region" description="Polar residues" evidence="4">
    <location>
        <begin position="285"/>
        <end position="303"/>
    </location>
</feature>
<dbReference type="Gene3D" id="2.10.90.10">
    <property type="entry name" value="Cystine-knot cytokines"/>
    <property type="match status" value="1"/>
</dbReference>
<proteinExistence type="inferred from homology"/>
<comment type="similarity">
    <text evidence="1">Belongs to the OPA3 family.</text>
</comment>
<dbReference type="AlphaFoldDB" id="A0A1B0FH12"/>
<feature type="region of interest" description="Disordered" evidence="4">
    <location>
        <begin position="285"/>
        <end position="307"/>
    </location>
</feature>
<feature type="region of interest" description="Disordered" evidence="4">
    <location>
        <begin position="322"/>
        <end position="362"/>
    </location>
</feature>
<sequence length="362" mass="41765">MTMLAKVLICMLLISYDLMLLRNNSRVTIEAKNVIHNESIECLEWDHGFCTEMTNYPNLDKIEEGLIKEYPQLIMDIDDDYIIDDETELRGVVYMEPLCRTSERVIYPKVQNTEIGLLYIINNERLKQGVRIEVCDLDGSLLLKLAVLAVKQVSKPIANIIKVHAKEHPFFRHYVCMPPAQIYNWIEVKTKMWALNLGRPIQVPPLNEAMAIELGANLLGEQLKKEAKKEENLKLEKAELTNRMAEISFRIERQDAQLREISRVVSELESRSLFRWTRERLGDYQTFNPDNPDQTSTSYRQKSSGGGRIRRALNYLETEVFKSKSAGKEPSQDALEALQPHSGSMEDYDSITITVQRKAQEQ</sequence>
<feature type="compositionally biased region" description="Basic and acidic residues" evidence="4">
    <location>
        <begin position="322"/>
        <end position="331"/>
    </location>
</feature>
<dbReference type="EMBL" id="CCAG010018776">
    <property type="status" value="NOT_ANNOTATED_CDS"/>
    <property type="molecule type" value="Genomic_DNA"/>
</dbReference>
<evidence type="ECO:0000256" key="3">
    <source>
        <dbReference type="SAM" id="Coils"/>
    </source>
</evidence>
<protein>
    <submittedName>
        <fullName evidence="6">Uncharacterized protein</fullName>
    </submittedName>
</protein>
<feature type="chain" id="PRO_5008407432" evidence="5">
    <location>
        <begin position="20"/>
        <end position="362"/>
    </location>
</feature>
<evidence type="ECO:0000256" key="4">
    <source>
        <dbReference type="SAM" id="MobiDB-lite"/>
    </source>
</evidence>
<dbReference type="InterPro" id="IPR010754">
    <property type="entry name" value="OPA3-like"/>
</dbReference>
<dbReference type="GO" id="GO:0005739">
    <property type="term" value="C:mitochondrion"/>
    <property type="evidence" value="ECO:0007669"/>
    <property type="project" value="TreeGrafter"/>
</dbReference>
<keyword evidence="7" id="KW-1185">Reference proteome</keyword>
<keyword evidence="2 3" id="KW-0175">Coiled coil</keyword>
<dbReference type="Pfam" id="PF07047">
    <property type="entry name" value="OPA3"/>
    <property type="match status" value="1"/>
</dbReference>
<dbReference type="GO" id="GO:0019216">
    <property type="term" value="P:regulation of lipid metabolic process"/>
    <property type="evidence" value="ECO:0007669"/>
    <property type="project" value="TreeGrafter"/>
</dbReference>
<organism evidence="6 7">
    <name type="scientific">Glossina morsitans morsitans</name>
    <name type="common">Savannah tsetse fly</name>
    <dbReference type="NCBI Taxonomy" id="37546"/>
    <lineage>
        <taxon>Eukaryota</taxon>
        <taxon>Metazoa</taxon>
        <taxon>Ecdysozoa</taxon>
        <taxon>Arthropoda</taxon>
        <taxon>Hexapoda</taxon>
        <taxon>Insecta</taxon>
        <taxon>Pterygota</taxon>
        <taxon>Neoptera</taxon>
        <taxon>Endopterygota</taxon>
        <taxon>Diptera</taxon>
        <taxon>Brachycera</taxon>
        <taxon>Muscomorpha</taxon>
        <taxon>Hippoboscoidea</taxon>
        <taxon>Glossinidae</taxon>
        <taxon>Glossina</taxon>
    </lineage>
</organism>
<feature type="compositionally biased region" description="Polar residues" evidence="4">
    <location>
        <begin position="351"/>
        <end position="362"/>
    </location>
</feature>
<dbReference type="PANTHER" id="PTHR12499:SF0">
    <property type="entry name" value="OPTIC ATROPHY 3 PROTEIN"/>
    <property type="match status" value="1"/>
</dbReference>
<evidence type="ECO:0000256" key="5">
    <source>
        <dbReference type="SAM" id="SignalP"/>
    </source>
</evidence>
<reference evidence="6" key="1">
    <citation type="submission" date="2020-05" db="UniProtKB">
        <authorList>
            <consortium name="EnsemblMetazoa"/>
        </authorList>
    </citation>
    <scope>IDENTIFICATION</scope>
    <source>
        <strain evidence="6">Yale</strain>
    </source>
</reference>
<name>A0A1B0FH12_GLOMM</name>
<dbReference type="EnsemblMetazoa" id="GMOY003059-RA">
    <property type="protein sequence ID" value="GMOY003059-PA"/>
    <property type="gene ID" value="GMOY003059"/>
</dbReference>
<feature type="coiled-coil region" evidence="3">
    <location>
        <begin position="223"/>
        <end position="271"/>
    </location>
</feature>
<accession>A0A1B0FH12</accession>
<evidence type="ECO:0000256" key="1">
    <source>
        <dbReference type="ARBA" id="ARBA00007584"/>
    </source>
</evidence>
<evidence type="ECO:0000313" key="7">
    <source>
        <dbReference type="Proteomes" id="UP000092444"/>
    </source>
</evidence>
<keyword evidence="5" id="KW-0732">Signal</keyword>
<dbReference type="Proteomes" id="UP000092444">
    <property type="component" value="Unassembled WGS sequence"/>
</dbReference>
<evidence type="ECO:0000256" key="2">
    <source>
        <dbReference type="ARBA" id="ARBA00023054"/>
    </source>
</evidence>
<feature type="signal peptide" evidence="5">
    <location>
        <begin position="1"/>
        <end position="19"/>
    </location>
</feature>
<dbReference type="InterPro" id="IPR029034">
    <property type="entry name" value="Cystine-knot_cytokine"/>
</dbReference>
<dbReference type="PANTHER" id="PTHR12499">
    <property type="entry name" value="OPTIC ATROPHY 3 PROTEIN OPA3"/>
    <property type="match status" value="1"/>
</dbReference>